<reference evidence="2" key="2">
    <citation type="submission" date="2022-06" db="UniProtKB">
        <authorList>
            <consortium name="EnsemblMetazoa"/>
        </authorList>
    </citation>
    <scope>IDENTIFICATION</scope>
    <source>
        <strain evidence="2">DF5081</strain>
    </source>
</reference>
<evidence type="ECO:0000313" key="2">
    <source>
        <dbReference type="EnsemblMetazoa" id="CJA34029.1"/>
    </source>
</evidence>
<proteinExistence type="predicted"/>
<reference evidence="3" key="1">
    <citation type="submission" date="2010-08" db="EMBL/GenBank/DDBJ databases">
        <authorList>
            <consortium name="Caenorhabditis japonica Sequencing Consortium"/>
            <person name="Wilson R.K."/>
        </authorList>
    </citation>
    <scope>NUCLEOTIDE SEQUENCE [LARGE SCALE GENOMIC DNA]</scope>
    <source>
        <strain evidence="3">DF5081</strain>
    </source>
</reference>
<dbReference type="PANTHER" id="PTHR24257:SF10">
    <property type="entry name" value="ELASTASE-1"/>
    <property type="match status" value="1"/>
</dbReference>
<dbReference type="InterPro" id="IPR001254">
    <property type="entry name" value="Trypsin_dom"/>
</dbReference>
<dbReference type="InterPro" id="IPR009003">
    <property type="entry name" value="Peptidase_S1_PA"/>
</dbReference>
<dbReference type="GO" id="GO:0004252">
    <property type="term" value="F:serine-type endopeptidase activity"/>
    <property type="evidence" value="ECO:0007669"/>
    <property type="project" value="InterPro"/>
</dbReference>
<dbReference type="Proteomes" id="UP000005237">
    <property type="component" value="Unassembled WGS sequence"/>
</dbReference>
<accession>A0A8R1ECU8</accession>
<dbReference type="GO" id="GO:0006508">
    <property type="term" value="P:proteolysis"/>
    <property type="evidence" value="ECO:0007669"/>
    <property type="project" value="InterPro"/>
</dbReference>
<dbReference type="Pfam" id="PF00089">
    <property type="entry name" value="Trypsin"/>
    <property type="match status" value="1"/>
</dbReference>
<name>A0A8R1ECU8_CAEJA</name>
<organism evidence="2 3">
    <name type="scientific">Caenorhabditis japonica</name>
    <dbReference type="NCBI Taxonomy" id="281687"/>
    <lineage>
        <taxon>Eukaryota</taxon>
        <taxon>Metazoa</taxon>
        <taxon>Ecdysozoa</taxon>
        <taxon>Nematoda</taxon>
        <taxon>Chromadorea</taxon>
        <taxon>Rhabditida</taxon>
        <taxon>Rhabditina</taxon>
        <taxon>Rhabditomorpha</taxon>
        <taxon>Rhabditoidea</taxon>
        <taxon>Rhabditidae</taxon>
        <taxon>Peloderinae</taxon>
        <taxon>Caenorhabditis</taxon>
    </lineage>
</organism>
<dbReference type="SUPFAM" id="SSF50494">
    <property type="entry name" value="Trypsin-like serine proteases"/>
    <property type="match status" value="1"/>
</dbReference>
<evidence type="ECO:0000313" key="3">
    <source>
        <dbReference type="Proteomes" id="UP000005237"/>
    </source>
</evidence>
<dbReference type="AlphaFoldDB" id="A0A8R1ECU8"/>
<dbReference type="GO" id="GO:0005615">
    <property type="term" value="C:extracellular space"/>
    <property type="evidence" value="ECO:0007669"/>
    <property type="project" value="TreeGrafter"/>
</dbReference>
<dbReference type="InterPro" id="IPR043504">
    <property type="entry name" value="Peptidase_S1_PA_chymotrypsin"/>
</dbReference>
<sequence>MFAFSAGKIAHYDPKRCGRPSTYTSFVITDDEGNTGNPTYSAPWAVQIRVNSGGGDFAVICGGTLITEKHVLTAAHCFQKKFGGEKTGKPSDKMPGRYCDA</sequence>
<evidence type="ECO:0000259" key="1">
    <source>
        <dbReference type="Pfam" id="PF00089"/>
    </source>
</evidence>
<dbReference type="EnsemblMetazoa" id="CJA34029.1">
    <property type="protein sequence ID" value="CJA34029.1"/>
    <property type="gene ID" value="WBGene00209876"/>
</dbReference>
<dbReference type="PROSITE" id="PS00134">
    <property type="entry name" value="TRYPSIN_HIS"/>
    <property type="match status" value="1"/>
</dbReference>
<feature type="domain" description="Peptidase S1" evidence="1">
    <location>
        <begin position="37"/>
        <end position="80"/>
    </location>
</feature>
<dbReference type="InterPro" id="IPR018114">
    <property type="entry name" value="TRYPSIN_HIS"/>
</dbReference>
<keyword evidence="3" id="KW-1185">Reference proteome</keyword>
<dbReference type="Gene3D" id="2.40.10.10">
    <property type="entry name" value="Trypsin-like serine proteases"/>
    <property type="match status" value="1"/>
</dbReference>
<dbReference type="PANTHER" id="PTHR24257">
    <property type="entry name" value="CHYMOTRYPSIN-LIKE ELASTASE FAMILY MEMBER"/>
    <property type="match status" value="1"/>
</dbReference>
<protein>
    <submittedName>
        <fullName evidence="2">Peptidase S1 domain-containing protein</fullName>
    </submittedName>
</protein>
<dbReference type="InterPro" id="IPR050850">
    <property type="entry name" value="Peptidase_S1_Elastase_sf"/>
</dbReference>